<organism evidence="1 2">
    <name type="scientific">Streptomyces scopuliridis RB72</name>
    <dbReference type="NCBI Taxonomy" id="1440053"/>
    <lineage>
        <taxon>Bacteria</taxon>
        <taxon>Bacillati</taxon>
        <taxon>Actinomycetota</taxon>
        <taxon>Actinomycetes</taxon>
        <taxon>Kitasatosporales</taxon>
        <taxon>Streptomycetaceae</taxon>
        <taxon>Streptomyces</taxon>
    </lineage>
</organism>
<reference evidence="1 2" key="1">
    <citation type="submission" date="2013-12" db="EMBL/GenBank/DDBJ databases">
        <title>Annotated genome of Streptomyces scopuliridis.</title>
        <authorList>
            <person name="Olson J.B."/>
        </authorList>
    </citation>
    <scope>NUCLEOTIDE SEQUENCE [LARGE SCALE GENOMIC DNA]</scope>
    <source>
        <strain evidence="1 2">RB72</strain>
    </source>
</reference>
<dbReference type="Proteomes" id="UP000245992">
    <property type="component" value="Unassembled WGS sequence"/>
</dbReference>
<evidence type="ECO:0000313" key="2">
    <source>
        <dbReference type="Proteomes" id="UP000245992"/>
    </source>
</evidence>
<dbReference type="AlphaFoldDB" id="A0A2T7SNQ3"/>
<accession>A0A2T7SNQ3</accession>
<gene>
    <name evidence="1" type="ORF">Y717_11650</name>
</gene>
<dbReference type="EMBL" id="AZSP01000388">
    <property type="protein sequence ID" value="PVE04479.1"/>
    <property type="molecule type" value="Genomic_DNA"/>
</dbReference>
<evidence type="ECO:0008006" key="3">
    <source>
        <dbReference type="Google" id="ProtNLM"/>
    </source>
</evidence>
<sequence>MQTALLEAVRGLPATLKRSLTWDQGTEMAHHHAISKTSGVPVYFCDPHSP</sequence>
<evidence type="ECO:0000313" key="1">
    <source>
        <dbReference type="EMBL" id="PVE04479.1"/>
    </source>
</evidence>
<keyword evidence="2" id="KW-1185">Reference proteome</keyword>
<comment type="caution">
    <text evidence="1">The sequence shown here is derived from an EMBL/GenBank/DDBJ whole genome shotgun (WGS) entry which is preliminary data.</text>
</comment>
<protein>
    <recommendedName>
        <fullName evidence="3">Integrase catalytic domain-containing protein</fullName>
    </recommendedName>
</protein>
<proteinExistence type="predicted"/>
<name>A0A2T7SNQ3_9ACTN</name>